<dbReference type="GO" id="GO:0031123">
    <property type="term" value="P:RNA 3'-end processing"/>
    <property type="evidence" value="ECO:0007669"/>
    <property type="project" value="TreeGrafter"/>
</dbReference>
<name>A0A6J0PPU0_ELAGV</name>
<feature type="domain" description="Poly(A) RNA polymerase mitochondrial-like central palm" evidence="1">
    <location>
        <begin position="36"/>
        <end position="175"/>
    </location>
</feature>
<keyword evidence="2" id="KW-1185">Reference proteome</keyword>
<evidence type="ECO:0000313" key="2">
    <source>
        <dbReference type="Proteomes" id="UP000504607"/>
    </source>
</evidence>
<dbReference type="Proteomes" id="UP000504607">
    <property type="component" value="Chromosome 12"/>
</dbReference>
<gene>
    <name evidence="3 4" type="primary">LOC105055638</name>
</gene>
<dbReference type="KEGG" id="egu:105055638"/>
<reference evidence="3 4" key="1">
    <citation type="submission" date="2022-04" db="UniProtKB">
        <authorList>
            <consortium name="RefSeq"/>
        </authorList>
    </citation>
    <scope>IDENTIFICATION</scope>
</reference>
<accession>A0A6J0PPU0</accession>
<protein>
    <submittedName>
        <fullName evidence="3 4">protein HESO1 isoform X1</fullName>
    </submittedName>
</protein>
<dbReference type="RefSeq" id="XP_010935839.1">
    <property type="nucleotide sequence ID" value="XM_010937537.3"/>
</dbReference>
<evidence type="ECO:0000259" key="1">
    <source>
        <dbReference type="Pfam" id="PF22600"/>
    </source>
</evidence>
<evidence type="ECO:0000313" key="4">
    <source>
        <dbReference type="RefSeq" id="XP_019709633.1"/>
    </source>
</evidence>
<proteinExistence type="predicted"/>
<dbReference type="SUPFAM" id="SSF81631">
    <property type="entry name" value="PAP/OAS1 substrate-binding domain"/>
    <property type="match status" value="1"/>
</dbReference>
<dbReference type="CDD" id="cd05402">
    <property type="entry name" value="NT_PAP_TUTase"/>
    <property type="match status" value="1"/>
</dbReference>
<dbReference type="RefSeq" id="XP_019709633.1">
    <property type="nucleotide sequence ID" value="XM_019854074.2"/>
</dbReference>
<dbReference type="GO" id="GO:0016779">
    <property type="term" value="F:nucleotidyltransferase activity"/>
    <property type="evidence" value="ECO:0007669"/>
    <property type="project" value="TreeGrafter"/>
</dbReference>
<dbReference type="AlphaFoldDB" id="A0A6J0PPU0"/>
<sequence>MTLGHAVLCENAAILESKALKRISFDSALVPTLEALLLDVYGILRPRPIDYEQRRHLVQTFNSMVMDIFGNNNGFPVVEAFGSFIMDLFTATSDLDLSLNFSDNDMSDFPRDKKISVLKKFSRALYAHQRRGHVSGVLPILKARVPVLKVVDCGTGIECDISVENKDGISRSVFFSLVSSIDERFRILSYLMKFWAKEHGINSSKDRTMNSLSIISLVAFHLQTRNPSILPPFSVILKDGTDISRIQNITNGLKQFGRRNRESIAELFVALLGKLSSVENLWQDGLCASTYEGSWVSKTWESGAGNMNVEDFLDRSQNLARSVGKIEMQKIYRCIRGSLGNLSCFLIGQIGASKLKALLFGSMHLNIPSDQLLYSEGMKRTRGYPFSDSGASLDPITTKKARYTDRTKEPYRYETPSALPNPSIPLLPPLPSHPKNGAYHLGPPVIPFHKGYTLEYHPQYLAVSSQLVYGSQHEQQLPFAQLDYGSQHLRPRPFQLYLGSQLHQHGQNLMDHRT</sequence>
<dbReference type="PANTHER" id="PTHR12271">
    <property type="entry name" value="POLY A POLYMERASE CID PAP -RELATED"/>
    <property type="match status" value="1"/>
</dbReference>
<evidence type="ECO:0000313" key="3">
    <source>
        <dbReference type="RefSeq" id="XP_010935839.1"/>
    </source>
</evidence>
<dbReference type="GeneID" id="105055638"/>
<dbReference type="Gene3D" id="1.10.1410.10">
    <property type="match status" value="1"/>
</dbReference>
<dbReference type="SUPFAM" id="SSF81301">
    <property type="entry name" value="Nucleotidyltransferase"/>
    <property type="match status" value="1"/>
</dbReference>
<dbReference type="InterPro" id="IPR054708">
    <property type="entry name" value="MTPAP-like_central"/>
</dbReference>
<dbReference type="OrthoDB" id="2274644at2759"/>
<dbReference type="InterPro" id="IPR043519">
    <property type="entry name" value="NT_sf"/>
</dbReference>
<organism evidence="4">
    <name type="scientific">Elaeis guineensis var. tenera</name>
    <name type="common">Oil palm</name>
    <dbReference type="NCBI Taxonomy" id="51953"/>
    <lineage>
        <taxon>Eukaryota</taxon>
        <taxon>Viridiplantae</taxon>
        <taxon>Streptophyta</taxon>
        <taxon>Embryophyta</taxon>
        <taxon>Tracheophyta</taxon>
        <taxon>Spermatophyta</taxon>
        <taxon>Magnoliopsida</taxon>
        <taxon>Liliopsida</taxon>
        <taxon>Arecaceae</taxon>
        <taxon>Arecoideae</taxon>
        <taxon>Cocoseae</taxon>
        <taxon>Elaeidinae</taxon>
        <taxon>Elaeis</taxon>
    </lineage>
</organism>
<dbReference type="Gene3D" id="3.30.460.10">
    <property type="entry name" value="Beta Polymerase, domain 2"/>
    <property type="match status" value="1"/>
</dbReference>
<dbReference type="PANTHER" id="PTHR12271:SF134">
    <property type="entry name" value="NUCLEOTIDYLTRANSFERASE FAMILY PROTEIN"/>
    <property type="match status" value="1"/>
</dbReference>
<dbReference type="Pfam" id="PF22600">
    <property type="entry name" value="MTPAP-like_central"/>
    <property type="match status" value="1"/>
</dbReference>